<sequence>MSTKDAWVRKDSIVKSWLYATLSIPLLNMIFKKQATTFEIWENLEKVFRDNKASKIIQLDRELRNISLGNSSIIEYYNKIKSLADILEHMDAKVCETNLVAYMINVLSKKFLYITINIRHRDPPPSFWDAISILLCEEQQMLLDEQKESLHRHADSSSSPHVLIVRNSNTNSYQWRNNFTNNSSNRGGYRGGRGGRRGGRGGGRYDDRYNNGGDRTFLSGSQQQHNQRQGNWVWTYAPQPHRVLNQQGLLPSPDISGCPTYPFGPLDRIVPSISGC</sequence>
<evidence type="ECO:0000313" key="2">
    <source>
        <dbReference type="EMBL" id="KAJ0210290.1"/>
    </source>
</evidence>
<keyword evidence="3" id="KW-1185">Reference proteome</keyword>
<dbReference type="Proteomes" id="UP000235145">
    <property type="component" value="Unassembled WGS sequence"/>
</dbReference>
<dbReference type="PANTHER" id="PTHR47481:SF41">
    <property type="entry name" value="COPIA-LIKE POLYPROTEIN_RETROTRANSPOSON"/>
    <property type="match status" value="1"/>
</dbReference>
<organism evidence="2 3">
    <name type="scientific">Lactuca sativa</name>
    <name type="common">Garden lettuce</name>
    <dbReference type="NCBI Taxonomy" id="4236"/>
    <lineage>
        <taxon>Eukaryota</taxon>
        <taxon>Viridiplantae</taxon>
        <taxon>Streptophyta</taxon>
        <taxon>Embryophyta</taxon>
        <taxon>Tracheophyta</taxon>
        <taxon>Spermatophyta</taxon>
        <taxon>Magnoliopsida</taxon>
        <taxon>eudicotyledons</taxon>
        <taxon>Gunneridae</taxon>
        <taxon>Pentapetalae</taxon>
        <taxon>asterids</taxon>
        <taxon>campanulids</taxon>
        <taxon>Asterales</taxon>
        <taxon>Asteraceae</taxon>
        <taxon>Cichorioideae</taxon>
        <taxon>Cichorieae</taxon>
        <taxon>Lactucinae</taxon>
        <taxon>Lactuca</taxon>
    </lineage>
</organism>
<reference evidence="2 3" key="1">
    <citation type="journal article" date="2017" name="Nat. Commun.">
        <title>Genome assembly with in vitro proximity ligation data and whole-genome triplication in lettuce.</title>
        <authorList>
            <person name="Reyes-Chin-Wo S."/>
            <person name="Wang Z."/>
            <person name="Yang X."/>
            <person name="Kozik A."/>
            <person name="Arikit S."/>
            <person name="Song C."/>
            <person name="Xia L."/>
            <person name="Froenicke L."/>
            <person name="Lavelle D.O."/>
            <person name="Truco M.J."/>
            <person name="Xia R."/>
            <person name="Zhu S."/>
            <person name="Xu C."/>
            <person name="Xu H."/>
            <person name="Xu X."/>
            <person name="Cox K."/>
            <person name="Korf I."/>
            <person name="Meyers B.C."/>
            <person name="Michelmore R.W."/>
        </authorList>
    </citation>
    <scope>NUCLEOTIDE SEQUENCE [LARGE SCALE GENOMIC DNA]</scope>
    <source>
        <strain evidence="3">cv. Salinas</strain>
        <tissue evidence="2">Seedlings</tissue>
    </source>
</reference>
<dbReference type="AlphaFoldDB" id="A0A9R1VPU3"/>
<dbReference type="PANTHER" id="PTHR47481">
    <property type="match status" value="1"/>
</dbReference>
<protein>
    <recommendedName>
        <fullName evidence="4">Retrotransposon gag domain-containing protein</fullName>
    </recommendedName>
</protein>
<comment type="caution">
    <text evidence="2">The sequence shown here is derived from an EMBL/GenBank/DDBJ whole genome shotgun (WGS) entry which is preliminary data.</text>
</comment>
<name>A0A9R1VPU3_LACSA</name>
<dbReference type="EMBL" id="NBSK02000004">
    <property type="protein sequence ID" value="KAJ0210290.1"/>
    <property type="molecule type" value="Genomic_DNA"/>
</dbReference>
<evidence type="ECO:0000313" key="3">
    <source>
        <dbReference type="Proteomes" id="UP000235145"/>
    </source>
</evidence>
<evidence type="ECO:0000256" key="1">
    <source>
        <dbReference type="SAM" id="MobiDB-lite"/>
    </source>
</evidence>
<feature type="compositionally biased region" description="Polar residues" evidence="1">
    <location>
        <begin position="175"/>
        <end position="184"/>
    </location>
</feature>
<evidence type="ECO:0008006" key="4">
    <source>
        <dbReference type="Google" id="ProtNLM"/>
    </source>
</evidence>
<gene>
    <name evidence="2" type="ORF">LSAT_V11C400200700</name>
</gene>
<feature type="region of interest" description="Disordered" evidence="1">
    <location>
        <begin position="175"/>
        <end position="224"/>
    </location>
</feature>
<accession>A0A9R1VPU3</accession>
<proteinExistence type="predicted"/>
<dbReference type="Pfam" id="PF14223">
    <property type="entry name" value="Retrotran_gag_2"/>
    <property type="match status" value="1"/>
</dbReference>